<sequence>MYYYVYILRSIKYPKETYTGFTTDLRKRLQKHNEGGSPHTSKYKPWEIETAISFTNKEKAQKFERYLKSHSGRAFSNKHF</sequence>
<dbReference type="InterPro" id="IPR000305">
    <property type="entry name" value="GIY-YIG_endonuc"/>
</dbReference>
<dbReference type="Gene3D" id="3.40.1440.10">
    <property type="entry name" value="GIY-YIG endonuclease"/>
    <property type="match status" value="1"/>
</dbReference>
<organism evidence="2">
    <name type="scientific">hydrothermal vent metagenome</name>
    <dbReference type="NCBI Taxonomy" id="652676"/>
    <lineage>
        <taxon>unclassified sequences</taxon>
        <taxon>metagenomes</taxon>
        <taxon>ecological metagenomes</taxon>
    </lineage>
</organism>
<dbReference type="PROSITE" id="PS50164">
    <property type="entry name" value="GIY_YIG"/>
    <property type="match status" value="1"/>
</dbReference>
<dbReference type="PANTHER" id="PTHR20208">
    <property type="entry name" value="STRUCTURE-SPECIFIC ENDONUCLEASE SUBUNIT SLX1"/>
    <property type="match status" value="1"/>
</dbReference>
<dbReference type="InterPro" id="IPR035901">
    <property type="entry name" value="GIY-YIG_endonuc_sf"/>
</dbReference>
<protein>
    <recommendedName>
        <fullName evidence="1">GIY-YIG domain-containing protein</fullName>
    </recommendedName>
</protein>
<reference evidence="2" key="1">
    <citation type="submission" date="2018-06" db="EMBL/GenBank/DDBJ databases">
        <authorList>
            <person name="Zhirakovskaya E."/>
        </authorList>
    </citation>
    <scope>NUCLEOTIDE SEQUENCE</scope>
</reference>
<accession>A0A3B1CX11</accession>
<gene>
    <name evidence="2" type="ORF">MNBD_IGNAVI01-3042</name>
</gene>
<dbReference type="SUPFAM" id="SSF82771">
    <property type="entry name" value="GIY-YIG endonuclease"/>
    <property type="match status" value="1"/>
</dbReference>
<dbReference type="CDD" id="cd10449">
    <property type="entry name" value="GIY-YIG_SLX1_like"/>
    <property type="match status" value="1"/>
</dbReference>
<feature type="domain" description="GIY-YIG" evidence="1">
    <location>
        <begin position="1"/>
        <end position="78"/>
    </location>
</feature>
<proteinExistence type="predicted"/>
<evidence type="ECO:0000259" key="1">
    <source>
        <dbReference type="PROSITE" id="PS50164"/>
    </source>
</evidence>
<dbReference type="AlphaFoldDB" id="A0A3B1CX11"/>
<dbReference type="Pfam" id="PF01541">
    <property type="entry name" value="GIY-YIG"/>
    <property type="match status" value="1"/>
</dbReference>
<evidence type="ECO:0000313" key="2">
    <source>
        <dbReference type="EMBL" id="VAX29043.1"/>
    </source>
</evidence>
<dbReference type="InterPro" id="IPR050381">
    <property type="entry name" value="SLX1_endonuclease"/>
</dbReference>
<name>A0A3B1CX11_9ZZZZ</name>
<dbReference type="EMBL" id="UOGD01000435">
    <property type="protein sequence ID" value="VAX29043.1"/>
    <property type="molecule type" value="Genomic_DNA"/>
</dbReference>